<dbReference type="Proteomes" id="UP000831786">
    <property type="component" value="Chromosome"/>
</dbReference>
<dbReference type="EMBL" id="CP095045">
    <property type="protein sequence ID" value="UOQ58464.1"/>
    <property type="molecule type" value="Genomic_DNA"/>
</dbReference>
<dbReference type="PROSITE" id="PS50977">
    <property type="entry name" value="HTH_TETR_2"/>
    <property type="match status" value="1"/>
</dbReference>
<organism evidence="7 8">
    <name type="scientific">Leucobacter allii</name>
    <dbReference type="NCBI Taxonomy" id="2932247"/>
    <lineage>
        <taxon>Bacteria</taxon>
        <taxon>Bacillati</taxon>
        <taxon>Actinomycetota</taxon>
        <taxon>Actinomycetes</taxon>
        <taxon>Micrococcales</taxon>
        <taxon>Microbacteriaceae</taxon>
        <taxon>Leucobacter</taxon>
    </lineage>
</organism>
<dbReference type="Pfam" id="PF00440">
    <property type="entry name" value="TetR_N"/>
    <property type="match status" value="1"/>
</dbReference>
<evidence type="ECO:0000256" key="5">
    <source>
        <dbReference type="SAM" id="MobiDB-lite"/>
    </source>
</evidence>
<dbReference type="RefSeq" id="WP_244729503.1">
    <property type="nucleotide sequence ID" value="NZ_CP095045.1"/>
</dbReference>
<gene>
    <name evidence="7" type="ORF">MUN78_06430</name>
</gene>
<dbReference type="InterPro" id="IPR001647">
    <property type="entry name" value="HTH_TetR"/>
</dbReference>
<evidence type="ECO:0000313" key="8">
    <source>
        <dbReference type="Proteomes" id="UP000831786"/>
    </source>
</evidence>
<evidence type="ECO:0000259" key="6">
    <source>
        <dbReference type="PROSITE" id="PS50977"/>
    </source>
</evidence>
<sequence>MVGHRPRRKPGENRQRLVEAGLVEFGLFGYHGASTAGIAARADVPQPHVYASFATKHELFLACVAAAAEELALGDAEGGRADGGHADAGERGRTDAAAGERLDADAGVRSAEPDQSCSGARILLQAVAAAEALPAAPRAELRGLLAGLRDRLGAEGFDATLSAAARSLLA</sequence>
<dbReference type="InterPro" id="IPR009057">
    <property type="entry name" value="Homeodomain-like_sf"/>
</dbReference>
<accession>A0ABY4FQK3</accession>
<dbReference type="SUPFAM" id="SSF46689">
    <property type="entry name" value="Homeodomain-like"/>
    <property type="match status" value="1"/>
</dbReference>
<keyword evidence="1" id="KW-0805">Transcription regulation</keyword>
<dbReference type="Gene3D" id="1.10.357.10">
    <property type="entry name" value="Tetracycline Repressor, domain 2"/>
    <property type="match status" value="1"/>
</dbReference>
<dbReference type="PANTHER" id="PTHR47506">
    <property type="entry name" value="TRANSCRIPTIONAL REGULATORY PROTEIN"/>
    <property type="match status" value="1"/>
</dbReference>
<dbReference type="PANTHER" id="PTHR47506:SF3">
    <property type="entry name" value="HTH-TYPE TRANSCRIPTIONAL REGULATOR LMRA"/>
    <property type="match status" value="1"/>
</dbReference>
<name>A0ABY4FQK3_9MICO</name>
<feature type="domain" description="HTH tetR-type" evidence="6">
    <location>
        <begin position="11"/>
        <end position="71"/>
    </location>
</feature>
<protein>
    <submittedName>
        <fullName evidence="7">TetR/AcrR family transcriptional regulator</fullName>
    </submittedName>
</protein>
<keyword evidence="8" id="KW-1185">Reference proteome</keyword>
<reference evidence="7 8" key="1">
    <citation type="submission" date="2022-04" db="EMBL/GenBank/DDBJ databases">
        <title>Leucobacter sp. isolated from rhizosphere of garlic.</title>
        <authorList>
            <person name="Won M."/>
            <person name="Lee C.-M."/>
            <person name="Woen H.-Y."/>
            <person name="Kwon S.-W."/>
        </authorList>
    </citation>
    <scope>NUCLEOTIDE SEQUENCE [LARGE SCALE GENOMIC DNA]</scope>
    <source>
        <strain evidence="7 8">H21R-40</strain>
    </source>
</reference>
<evidence type="ECO:0000256" key="4">
    <source>
        <dbReference type="PROSITE-ProRule" id="PRU00335"/>
    </source>
</evidence>
<feature type="region of interest" description="Disordered" evidence="5">
    <location>
        <begin position="77"/>
        <end position="96"/>
    </location>
</feature>
<evidence type="ECO:0000256" key="2">
    <source>
        <dbReference type="ARBA" id="ARBA00023125"/>
    </source>
</evidence>
<keyword evidence="3" id="KW-0804">Transcription</keyword>
<feature type="DNA-binding region" description="H-T-H motif" evidence="4">
    <location>
        <begin position="34"/>
        <end position="53"/>
    </location>
</feature>
<keyword evidence="2 4" id="KW-0238">DNA-binding</keyword>
<proteinExistence type="predicted"/>
<evidence type="ECO:0000313" key="7">
    <source>
        <dbReference type="EMBL" id="UOQ58464.1"/>
    </source>
</evidence>
<evidence type="ECO:0000256" key="1">
    <source>
        <dbReference type="ARBA" id="ARBA00023015"/>
    </source>
</evidence>
<evidence type="ECO:0000256" key="3">
    <source>
        <dbReference type="ARBA" id="ARBA00023163"/>
    </source>
</evidence>